<dbReference type="InParanoid" id="A0A4Q1BL77"/>
<evidence type="ECO:0000313" key="9">
    <source>
        <dbReference type="Proteomes" id="UP000289152"/>
    </source>
</evidence>
<dbReference type="EMBL" id="SDIL01000046">
    <property type="protein sequence ID" value="RXK38539.1"/>
    <property type="molecule type" value="Genomic_DNA"/>
</dbReference>
<proteinExistence type="inferred from homology"/>
<feature type="region of interest" description="Disordered" evidence="7">
    <location>
        <begin position="1"/>
        <end position="23"/>
    </location>
</feature>
<reference evidence="8 9" key="1">
    <citation type="submission" date="2016-06" db="EMBL/GenBank/DDBJ databases">
        <title>Evolution of pathogenesis and genome organization in the Tremellales.</title>
        <authorList>
            <person name="Cuomo C."/>
            <person name="Litvintseva A."/>
            <person name="Heitman J."/>
            <person name="Chen Y."/>
            <person name="Sun S."/>
            <person name="Springer D."/>
            <person name="Dromer F."/>
            <person name="Young S."/>
            <person name="Zeng Q."/>
            <person name="Chapman S."/>
            <person name="Gujja S."/>
            <person name="Saif S."/>
            <person name="Birren B."/>
        </authorList>
    </citation>
    <scope>NUCLEOTIDE SEQUENCE [LARGE SCALE GENOMIC DNA]</scope>
    <source>
        <strain evidence="8 9">ATCC 28783</strain>
    </source>
</reference>
<evidence type="ECO:0000256" key="6">
    <source>
        <dbReference type="RuleBase" id="RU367155"/>
    </source>
</evidence>
<dbReference type="PRINTS" id="PR00616">
    <property type="entry name" value="CCAATSUBUNTB"/>
</dbReference>
<comment type="subcellular location">
    <subcellularLocation>
        <location evidence="1 6">Nucleus</location>
    </subcellularLocation>
</comment>
<dbReference type="GO" id="GO:0003677">
    <property type="term" value="F:DNA binding"/>
    <property type="evidence" value="ECO:0007669"/>
    <property type="project" value="UniProtKB-KW"/>
</dbReference>
<organism evidence="8 9">
    <name type="scientific">Tremella mesenterica</name>
    <name type="common">Jelly fungus</name>
    <dbReference type="NCBI Taxonomy" id="5217"/>
    <lineage>
        <taxon>Eukaryota</taxon>
        <taxon>Fungi</taxon>
        <taxon>Dikarya</taxon>
        <taxon>Basidiomycota</taxon>
        <taxon>Agaricomycotina</taxon>
        <taxon>Tremellomycetes</taxon>
        <taxon>Tremellales</taxon>
        <taxon>Tremellaceae</taxon>
        <taxon>Tremella</taxon>
    </lineage>
</organism>
<feature type="region of interest" description="Disordered" evidence="7">
    <location>
        <begin position="292"/>
        <end position="311"/>
    </location>
</feature>
<dbReference type="AlphaFoldDB" id="A0A4Q1BL77"/>
<feature type="compositionally biased region" description="Basic and acidic residues" evidence="7">
    <location>
        <begin position="235"/>
        <end position="244"/>
    </location>
</feature>
<name>A0A4Q1BL77_TREME</name>
<comment type="caution">
    <text evidence="8">The sequence shown here is derived from an EMBL/GenBank/DDBJ whole genome shotgun (WGS) entry which is preliminary data.</text>
</comment>
<comment type="subunit">
    <text evidence="6">Heterotrimer.</text>
</comment>
<dbReference type="PROSITE" id="PS51152">
    <property type="entry name" value="NFYA_HAP2_2"/>
    <property type="match status" value="1"/>
</dbReference>
<dbReference type="VEuPathDB" id="FungiDB:TREMEDRAFT_59744"/>
<feature type="compositionally biased region" description="Acidic residues" evidence="7">
    <location>
        <begin position="245"/>
        <end position="259"/>
    </location>
</feature>
<comment type="similarity">
    <text evidence="6">Belongs to the NFYA/HAP2 subunit family.</text>
</comment>
<evidence type="ECO:0000256" key="1">
    <source>
        <dbReference type="ARBA" id="ARBA00004123"/>
    </source>
</evidence>
<feature type="compositionally biased region" description="Low complexity" evidence="7">
    <location>
        <begin position="151"/>
        <end position="168"/>
    </location>
</feature>
<dbReference type="Pfam" id="PF02045">
    <property type="entry name" value="CBFB_NFYA"/>
    <property type="match status" value="1"/>
</dbReference>
<evidence type="ECO:0000256" key="4">
    <source>
        <dbReference type="ARBA" id="ARBA00023163"/>
    </source>
</evidence>
<comment type="function">
    <text evidence="6">Component of the sequence-specific heterotrimeric transcription factor (NF-Y) which specifically recognizes a 5'-CCAAT-3' box motif found in the promoters of its target genes.</text>
</comment>
<dbReference type="InterPro" id="IPR001289">
    <property type="entry name" value="NFYA"/>
</dbReference>
<sequence>MNSTLPLFMNHPPPSNGSSDLPISPFDLARQYGSRSLDYYQYLDSREFESSDVDEGVGGSRRVDNGLTYPLLSQSSFLSQSSYDLNPFTYRSVNPSQLNQLNNINPINPMNHINQLNNPQSNGKNHDHNHNQIHQLTNPHSSNEQSHHHPSSSSSSGHNQINGSGQNQTQLKGFLSTGNMDYYKDELIKIENRSDSLNRSPKGEKQISEDETGGEEEMRERTDEDDDENENEGVGVDKELRIDDGNEGGEGEGEMDNEEPLYVNAKQYHRILKRRLARARLEELNRLSRSRKPYLHESRHRHACSRPRGKGGRFLTADEIAAQKAQAAHIANLVTEKAENDGQSSSS</sequence>
<evidence type="ECO:0000313" key="8">
    <source>
        <dbReference type="EMBL" id="RXK38539.1"/>
    </source>
</evidence>
<keyword evidence="2 6" id="KW-0805">Transcription regulation</keyword>
<protein>
    <recommendedName>
        <fullName evidence="6">Transcriptional activator HAP2</fullName>
    </recommendedName>
</protein>
<feature type="region of interest" description="Disordered" evidence="7">
    <location>
        <begin position="102"/>
        <end position="172"/>
    </location>
</feature>
<dbReference type="Proteomes" id="UP000289152">
    <property type="component" value="Unassembled WGS sequence"/>
</dbReference>
<dbReference type="Gene3D" id="6.10.250.2430">
    <property type="match status" value="1"/>
</dbReference>
<keyword evidence="3 6" id="KW-0238">DNA-binding</keyword>
<feature type="compositionally biased region" description="Basic and acidic residues" evidence="7">
    <location>
        <begin position="194"/>
        <end position="208"/>
    </location>
</feature>
<gene>
    <name evidence="8" type="ORF">M231_04171</name>
</gene>
<dbReference type="SMART" id="SM00521">
    <property type="entry name" value="CBF"/>
    <property type="match status" value="1"/>
</dbReference>
<dbReference type="GO" id="GO:0003700">
    <property type="term" value="F:DNA-binding transcription factor activity"/>
    <property type="evidence" value="ECO:0007669"/>
    <property type="project" value="UniProtKB-UniRule"/>
</dbReference>
<evidence type="ECO:0000256" key="5">
    <source>
        <dbReference type="ARBA" id="ARBA00023242"/>
    </source>
</evidence>
<keyword evidence="5 6" id="KW-0539">Nucleus</keyword>
<feature type="region of interest" description="Disordered" evidence="7">
    <location>
        <begin position="194"/>
        <end position="261"/>
    </location>
</feature>
<evidence type="ECO:0000256" key="3">
    <source>
        <dbReference type="ARBA" id="ARBA00023125"/>
    </source>
</evidence>
<dbReference type="OrthoDB" id="1097733at2759"/>
<dbReference type="GO" id="GO:0005634">
    <property type="term" value="C:nucleus"/>
    <property type="evidence" value="ECO:0007669"/>
    <property type="project" value="UniProtKB-SubCell"/>
</dbReference>
<feature type="compositionally biased region" description="Low complexity" evidence="7">
    <location>
        <begin position="102"/>
        <end position="115"/>
    </location>
</feature>
<keyword evidence="4 6" id="KW-0804">Transcription</keyword>
<dbReference type="PANTHER" id="PTHR12632">
    <property type="entry name" value="TRANSCRIPTION FACTOR NF-Y ALPHA-RELATED"/>
    <property type="match status" value="1"/>
</dbReference>
<accession>A0A4Q1BL77</accession>
<dbReference type="STRING" id="5217.A0A4Q1BL77"/>
<evidence type="ECO:0000256" key="2">
    <source>
        <dbReference type="ARBA" id="ARBA00023015"/>
    </source>
</evidence>
<evidence type="ECO:0000256" key="7">
    <source>
        <dbReference type="SAM" id="MobiDB-lite"/>
    </source>
</evidence>
<keyword evidence="9" id="KW-1185">Reference proteome</keyword>